<dbReference type="SUPFAM" id="SSF103473">
    <property type="entry name" value="MFS general substrate transporter"/>
    <property type="match status" value="1"/>
</dbReference>
<organism evidence="7 8">
    <name type="scientific">Stella humosa</name>
    <dbReference type="NCBI Taxonomy" id="94"/>
    <lineage>
        <taxon>Bacteria</taxon>
        <taxon>Pseudomonadati</taxon>
        <taxon>Pseudomonadota</taxon>
        <taxon>Alphaproteobacteria</taxon>
        <taxon>Rhodospirillales</taxon>
        <taxon>Stellaceae</taxon>
        <taxon>Stella</taxon>
    </lineage>
</organism>
<feature type="transmembrane region" description="Helical" evidence="5">
    <location>
        <begin position="202"/>
        <end position="224"/>
    </location>
</feature>
<keyword evidence="2 5" id="KW-1133">Transmembrane helix</keyword>
<dbReference type="Gene3D" id="1.20.1250.20">
    <property type="entry name" value="MFS general substrate transporter like domains"/>
    <property type="match status" value="2"/>
</dbReference>
<dbReference type="InterPro" id="IPR020846">
    <property type="entry name" value="MFS_dom"/>
</dbReference>
<feature type="transmembrane region" description="Helical" evidence="5">
    <location>
        <begin position="265"/>
        <end position="284"/>
    </location>
</feature>
<dbReference type="AlphaFoldDB" id="A0A3N1LKU3"/>
<dbReference type="Pfam" id="PF07690">
    <property type="entry name" value="MFS_1"/>
    <property type="match status" value="1"/>
</dbReference>
<dbReference type="GO" id="GO:0022857">
    <property type="term" value="F:transmembrane transporter activity"/>
    <property type="evidence" value="ECO:0007669"/>
    <property type="project" value="InterPro"/>
</dbReference>
<feature type="transmembrane region" description="Helical" evidence="5">
    <location>
        <begin position="73"/>
        <end position="92"/>
    </location>
</feature>
<keyword evidence="1 5" id="KW-0812">Transmembrane</keyword>
<evidence type="ECO:0000256" key="5">
    <source>
        <dbReference type="SAM" id="Phobius"/>
    </source>
</evidence>
<dbReference type="Proteomes" id="UP000278222">
    <property type="component" value="Unassembled WGS sequence"/>
</dbReference>
<dbReference type="EMBL" id="RJKX01000014">
    <property type="protein sequence ID" value="ROP91359.1"/>
    <property type="molecule type" value="Genomic_DNA"/>
</dbReference>
<feature type="transmembrane region" description="Helical" evidence="5">
    <location>
        <begin position="98"/>
        <end position="119"/>
    </location>
</feature>
<feature type="region of interest" description="Disordered" evidence="4">
    <location>
        <begin position="394"/>
        <end position="431"/>
    </location>
</feature>
<dbReference type="OrthoDB" id="9810614at2"/>
<accession>A0A3N1LKU3</accession>
<protein>
    <submittedName>
        <fullName evidence="7">Putative MFS family arabinose efflux permease</fullName>
    </submittedName>
</protein>
<dbReference type="CDD" id="cd17477">
    <property type="entry name" value="MFS_YcaD_like"/>
    <property type="match status" value="1"/>
</dbReference>
<dbReference type="InterPro" id="IPR011701">
    <property type="entry name" value="MFS"/>
</dbReference>
<dbReference type="PROSITE" id="PS50850">
    <property type="entry name" value="MFS"/>
    <property type="match status" value="1"/>
</dbReference>
<dbReference type="PANTHER" id="PTHR23521:SF3">
    <property type="entry name" value="MFS TRANSPORTER"/>
    <property type="match status" value="1"/>
</dbReference>
<dbReference type="InterPro" id="IPR047200">
    <property type="entry name" value="MFS_YcaD-like"/>
</dbReference>
<dbReference type="PANTHER" id="PTHR23521">
    <property type="entry name" value="TRANSPORTER MFS SUPERFAMILY"/>
    <property type="match status" value="1"/>
</dbReference>
<reference evidence="7 8" key="1">
    <citation type="submission" date="2018-11" db="EMBL/GenBank/DDBJ databases">
        <title>Genomic Encyclopedia of Type Strains, Phase IV (KMG-IV): sequencing the most valuable type-strain genomes for metagenomic binning, comparative biology and taxonomic classification.</title>
        <authorList>
            <person name="Goeker M."/>
        </authorList>
    </citation>
    <scope>NUCLEOTIDE SEQUENCE [LARGE SCALE GENOMIC DNA]</scope>
    <source>
        <strain evidence="7 8">DSM 5900</strain>
    </source>
</reference>
<evidence type="ECO:0000256" key="2">
    <source>
        <dbReference type="ARBA" id="ARBA00022989"/>
    </source>
</evidence>
<dbReference type="InterPro" id="IPR036259">
    <property type="entry name" value="MFS_trans_sf"/>
</dbReference>
<sequence length="431" mass="44873">MRGLLRSVGPLLLGIGIVLLASGLFNSFLSLRMGIEGFPPQLIGFVVSSYFAGFLFGSLWASTIVAQVGHIRAFAAFAAILTGSFLFLALFVSPWAWMAIRVLAGFAIAGIFVVTESWLNDRADSGNRGRILSFYMIVNQLASGLGQQLLQAGDPAGPDLFLIAGALLSVALVPVALSPSAGPPPPSRNALNLLALYRISPLGVIGCFAVGLSNAAFYSLAPLFGQSLGLSVAAIAQFMTLTIFAGMVMQWPIGRLSDRRDRRHVIVGVGSGVVLSAAAIAVVGGWSLPLLLVLVAIYGGLSLTIYPLMVAHANDFTGPGQRVAASAGLLLAYGIGAVAGPIIAANLMGWLGAQALFGYIATVATLLVAFTIYRIGRRAPVPVEEREVFVPVAETTAAPRPGPGHDAADVRVAVEPAAETADGAKPQEERR</sequence>
<evidence type="ECO:0000259" key="6">
    <source>
        <dbReference type="PROSITE" id="PS50850"/>
    </source>
</evidence>
<feature type="transmembrane region" description="Helical" evidence="5">
    <location>
        <begin position="230"/>
        <end position="253"/>
    </location>
</feature>
<feature type="transmembrane region" description="Helical" evidence="5">
    <location>
        <begin position="161"/>
        <end position="181"/>
    </location>
</feature>
<evidence type="ECO:0000313" key="8">
    <source>
        <dbReference type="Proteomes" id="UP000278222"/>
    </source>
</evidence>
<proteinExistence type="predicted"/>
<gene>
    <name evidence="7" type="ORF">EDC65_3226</name>
</gene>
<comment type="caution">
    <text evidence="7">The sequence shown here is derived from an EMBL/GenBank/DDBJ whole genome shotgun (WGS) entry which is preliminary data.</text>
</comment>
<keyword evidence="8" id="KW-1185">Reference proteome</keyword>
<feature type="transmembrane region" description="Helical" evidence="5">
    <location>
        <begin position="323"/>
        <end position="344"/>
    </location>
</feature>
<evidence type="ECO:0000313" key="7">
    <source>
        <dbReference type="EMBL" id="ROP91359.1"/>
    </source>
</evidence>
<feature type="transmembrane region" description="Helical" evidence="5">
    <location>
        <begin position="42"/>
        <end position="61"/>
    </location>
</feature>
<name>A0A3N1LKU3_9PROT</name>
<feature type="transmembrane region" description="Helical" evidence="5">
    <location>
        <begin position="356"/>
        <end position="376"/>
    </location>
</feature>
<feature type="transmembrane region" description="Helical" evidence="5">
    <location>
        <begin position="131"/>
        <end position="149"/>
    </location>
</feature>
<evidence type="ECO:0000256" key="1">
    <source>
        <dbReference type="ARBA" id="ARBA00022692"/>
    </source>
</evidence>
<feature type="transmembrane region" description="Helical" evidence="5">
    <location>
        <begin position="290"/>
        <end position="311"/>
    </location>
</feature>
<evidence type="ECO:0000256" key="3">
    <source>
        <dbReference type="ARBA" id="ARBA00023136"/>
    </source>
</evidence>
<evidence type="ECO:0000256" key="4">
    <source>
        <dbReference type="SAM" id="MobiDB-lite"/>
    </source>
</evidence>
<keyword evidence="3 5" id="KW-0472">Membrane</keyword>
<dbReference type="GO" id="GO:0005886">
    <property type="term" value="C:plasma membrane"/>
    <property type="evidence" value="ECO:0007669"/>
    <property type="project" value="TreeGrafter"/>
</dbReference>
<feature type="domain" description="Major facilitator superfamily (MFS) profile" evidence="6">
    <location>
        <begin position="199"/>
        <end position="431"/>
    </location>
</feature>
<feature type="transmembrane region" description="Helical" evidence="5">
    <location>
        <begin position="12"/>
        <end position="30"/>
    </location>
</feature>